<dbReference type="Proteomes" id="UP000886998">
    <property type="component" value="Unassembled WGS sequence"/>
</dbReference>
<evidence type="ECO:0000256" key="1">
    <source>
        <dbReference type="SAM" id="MobiDB-lite"/>
    </source>
</evidence>
<proteinExistence type="predicted"/>
<sequence length="101" mass="11334">MKINFLRYSSSEQYSYSKCKYGHLQVIIITANVDEGYSPEDAPNPSYDDRTQQKLQEGCQKVIPEGLTLLLVLSGATTEHCESADKRSCKEEGNEVKQGQN</sequence>
<name>A0A8X7CDU6_9ARAC</name>
<evidence type="ECO:0000313" key="2">
    <source>
        <dbReference type="EMBL" id="GFY61294.1"/>
    </source>
</evidence>
<protein>
    <submittedName>
        <fullName evidence="2">Uncharacterized protein</fullName>
    </submittedName>
</protein>
<reference evidence="2" key="1">
    <citation type="submission" date="2020-08" db="EMBL/GenBank/DDBJ databases">
        <title>Multicomponent nature underlies the extraordinary mechanical properties of spider dragline silk.</title>
        <authorList>
            <person name="Kono N."/>
            <person name="Nakamura H."/>
            <person name="Mori M."/>
            <person name="Yoshida Y."/>
            <person name="Ohtoshi R."/>
            <person name="Malay A.D."/>
            <person name="Moran D.A.P."/>
            <person name="Tomita M."/>
            <person name="Numata K."/>
            <person name="Arakawa K."/>
        </authorList>
    </citation>
    <scope>NUCLEOTIDE SEQUENCE</scope>
</reference>
<comment type="caution">
    <text evidence="2">The sequence shown here is derived from an EMBL/GenBank/DDBJ whole genome shotgun (WGS) entry which is preliminary data.</text>
</comment>
<organism evidence="2 3">
    <name type="scientific">Trichonephila inaurata madagascariensis</name>
    <dbReference type="NCBI Taxonomy" id="2747483"/>
    <lineage>
        <taxon>Eukaryota</taxon>
        <taxon>Metazoa</taxon>
        <taxon>Ecdysozoa</taxon>
        <taxon>Arthropoda</taxon>
        <taxon>Chelicerata</taxon>
        <taxon>Arachnida</taxon>
        <taxon>Araneae</taxon>
        <taxon>Araneomorphae</taxon>
        <taxon>Entelegynae</taxon>
        <taxon>Araneoidea</taxon>
        <taxon>Nephilidae</taxon>
        <taxon>Trichonephila</taxon>
        <taxon>Trichonephila inaurata</taxon>
    </lineage>
</organism>
<evidence type="ECO:0000313" key="3">
    <source>
        <dbReference type="Proteomes" id="UP000886998"/>
    </source>
</evidence>
<gene>
    <name evidence="2" type="ORF">TNIN_446721</name>
</gene>
<feature type="region of interest" description="Disordered" evidence="1">
    <location>
        <begin position="35"/>
        <end position="54"/>
    </location>
</feature>
<dbReference type="AlphaFoldDB" id="A0A8X7CDU6"/>
<accession>A0A8X7CDU6</accession>
<dbReference type="EMBL" id="BMAV01013554">
    <property type="protein sequence ID" value="GFY61294.1"/>
    <property type="molecule type" value="Genomic_DNA"/>
</dbReference>
<keyword evidence="3" id="KW-1185">Reference proteome</keyword>